<evidence type="ECO:0000256" key="3">
    <source>
        <dbReference type="SAM" id="MobiDB-lite"/>
    </source>
</evidence>
<sequence>METQLAITPETKYVAYYRVSTTKQGESGLGLAAQQSAVKHCVKDPERILASFTEIESGKRNKRPQLAQAIAYAKKCRAVLVIAKLDRLSRNAAFIFMLQETGVDFMCADMPQANTLTIGIFAVLAQNERETISKRTREALQAKKAMDPDWKPGTPANLTQQGREASLATRRRDAQENENNRRAAAYIKQLRDNLVAVTDENGKPTGEKRQRTWREIAAQLNQDTYRTSKGGLFQATQVMRLYQAPM</sequence>
<dbReference type="Gene3D" id="3.40.50.1390">
    <property type="entry name" value="Resolvase, N-terminal catalytic domain"/>
    <property type="match status" value="1"/>
</dbReference>
<dbReference type="GO" id="GO:0003677">
    <property type="term" value="F:DNA binding"/>
    <property type="evidence" value="ECO:0007669"/>
    <property type="project" value="UniProtKB-KW"/>
</dbReference>
<keyword evidence="1" id="KW-0238">DNA-binding</keyword>
<dbReference type="SUPFAM" id="SSF53041">
    <property type="entry name" value="Resolvase-like"/>
    <property type="match status" value="1"/>
</dbReference>
<dbReference type="InterPro" id="IPR050639">
    <property type="entry name" value="SSR_resolvase"/>
</dbReference>
<evidence type="ECO:0000259" key="4">
    <source>
        <dbReference type="SMART" id="SM00857"/>
    </source>
</evidence>
<feature type="region of interest" description="Disordered" evidence="3">
    <location>
        <begin position="142"/>
        <end position="179"/>
    </location>
</feature>
<dbReference type="Pfam" id="PF00239">
    <property type="entry name" value="Resolvase"/>
    <property type="match status" value="1"/>
</dbReference>
<dbReference type="SMART" id="SM00857">
    <property type="entry name" value="Resolvase"/>
    <property type="match status" value="1"/>
</dbReference>
<gene>
    <name evidence="6" type="ORF">ACD591_21150</name>
    <name evidence="5" type="ORF">FOE74_00810</name>
</gene>
<reference evidence="5 7" key="2">
    <citation type="submission" date="2019-09" db="EMBL/GenBank/DDBJ databases">
        <title>A bacterium isolated from glacier soil.</title>
        <authorList>
            <person name="Liu Q."/>
        </authorList>
    </citation>
    <scope>NUCLEOTIDE SEQUENCE [LARGE SCALE GENOMIC DNA]</scope>
    <source>
        <strain evidence="5 7">MDT1-10-3</strain>
    </source>
</reference>
<evidence type="ECO:0000313" key="8">
    <source>
        <dbReference type="Proteomes" id="UP001570846"/>
    </source>
</evidence>
<dbReference type="EMBL" id="VKKZ01000003">
    <property type="protein sequence ID" value="KAA6438031.1"/>
    <property type="molecule type" value="Genomic_DNA"/>
</dbReference>
<proteinExistence type="predicted"/>
<reference evidence="5 7" key="1">
    <citation type="submission" date="2019-07" db="EMBL/GenBank/DDBJ databases">
        <authorList>
            <person name="Qu J.-H."/>
        </authorList>
    </citation>
    <scope>NUCLEOTIDE SEQUENCE [LARGE SCALE GENOMIC DNA]</scope>
    <source>
        <strain evidence="5 7">MDT1-10-3</strain>
    </source>
</reference>
<evidence type="ECO:0000313" key="7">
    <source>
        <dbReference type="Proteomes" id="UP000323866"/>
    </source>
</evidence>
<dbReference type="OrthoDB" id="2290206at2"/>
<dbReference type="PANTHER" id="PTHR30461">
    <property type="entry name" value="DNA-INVERTASE FROM LAMBDOID PROPHAGE"/>
    <property type="match status" value="1"/>
</dbReference>
<dbReference type="CDD" id="cd03768">
    <property type="entry name" value="SR_ResInv"/>
    <property type="match status" value="1"/>
</dbReference>
<evidence type="ECO:0000313" key="6">
    <source>
        <dbReference type="EMBL" id="MFA1773815.1"/>
    </source>
</evidence>
<dbReference type="GO" id="GO:0000150">
    <property type="term" value="F:DNA strand exchange activity"/>
    <property type="evidence" value="ECO:0007669"/>
    <property type="project" value="InterPro"/>
</dbReference>
<comment type="caution">
    <text evidence="5">The sequence shown here is derived from an EMBL/GenBank/DDBJ whole genome shotgun (WGS) entry which is preliminary data.</text>
</comment>
<accession>A0A5M8QS23</accession>
<dbReference type="EMBL" id="JBGOGF010000020">
    <property type="protein sequence ID" value="MFA1773815.1"/>
    <property type="molecule type" value="Genomic_DNA"/>
</dbReference>
<dbReference type="PANTHER" id="PTHR30461:SF2">
    <property type="entry name" value="SERINE RECOMBINASE PINE-RELATED"/>
    <property type="match status" value="1"/>
</dbReference>
<dbReference type="Proteomes" id="UP001570846">
    <property type="component" value="Unassembled WGS sequence"/>
</dbReference>
<dbReference type="Proteomes" id="UP000323866">
    <property type="component" value="Unassembled WGS sequence"/>
</dbReference>
<dbReference type="InterPro" id="IPR006119">
    <property type="entry name" value="Resolv_N"/>
</dbReference>
<evidence type="ECO:0000256" key="1">
    <source>
        <dbReference type="ARBA" id="ARBA00023125"/>
    </source>
</evidence>
<name>A0A5M8QS23_9BACT</name>
<evidence type="ECO:0000313" key="5">
    <source>
        <dbReference type="EMBL" id="KAA6438031.1"/>
    </source>
</evidence>
<dbReference type="InterPro" id="IPR036162">
    <property type="entry name" value="Resolvase-like_N_sf"/>
</dbReference>
<dbReference type="AlphaFoldDB" id="A0A5M8QS23"/>
<protein>
    <submittedName>
        <fullName evidence="5">Recombinase family protein</fullName>
    </submittedName>
</protein>
<dbReference type="RefSeq" id="WP_149096717.1">
    <property type="nucleotide sequence ID" value="NZ_BMMG01000013.1"/>
</dbReference>
<keyword evidence="8" id="KW-1185">Reference proteome</keyword>
<evidence type="ECO:0000256" key="2">
    <source>
        <dbReference type="ARBA" id="ARBA00023172"/>
    </source>
</evidence>
<organism evidence="5 7">
    <name type="scientific">Rufibacter glacialis</name>
    <dbReference type="NCBI Taxonomy" id="1259555"/>
    <lineage>
        <taxon>Bacteria</taxon>
        <taxon>Pseudomonadati</taxon>
        <taxon>Bacteroidota</taxon>
        <taxon>Cytophagia</taxon>
        <taxon>Cytophagales</taxon>
        <taxon>Hymenobacteraceae</taxon>
        <taxon>Rufibacter</taxon>
    </lineage>
</organism>
<reference evidence="6 8" key="3">
    <citation type="submission" date="2024-08" db="EMBL/GenBank/DDBJ databases">
        <authorList>
            <person name="Wei W."/>
        </authorList>
    </citation>
    <scope>NUCLEOTIDE SEQUENCE [LARGE SCALE GENOMIC DNA]</scope>
    <source>
        <strain evidence="6 8">XU2</strain>
    </source>
</reference>
<keyword evidence="2" id="KW-0233">DNA recombination</keyword>
<feature type="domain" description="Resolvase/invertase-type recombinase catalytic" evidence="4">
    <location>
        <begin position="13"/>
        <end position="149"/>
    </location>
</feature>
<feature type="compositionally biased region" description="Basic and acidic residues" evidence="3">
    <location>
        <begin position="170"/>
        <end position="179"/>
    </location>
</feature>